<dbReference type="PANTHER" id="PTHR43019">
    <property type="entry name" value="SERINE ENDOPROTEASE DEGS"/>
    <property type="match status" value="1"/>
</dbReference>
<dbReference type="Pfam" id="PF13365">
    <property type="entry name" value="Trypsin_2"/>
    <property type="match status" value="1"/>
</dbReference>
<accession>A0A1F6FFK0</accession>
<comment type="caution">
    <text evidence="1">The sequence shown here is derived from an EMBL/GenBank/DDBJ whole genome shotgun (WGS) entry which is preliminary data.</text>
</comment>
<dbReference type="Proteomes" id="UP000177325">
    <property type="component" value="Unassembled WGS sequence"/>
</dbReference>
<gene>
    <name evidence="1" type="ORF">A3G90_00905</name>
</gene>
<dbReference type="AlphaFoldDB" id="A0A1F6FFK0"/>
<dbReference type="InterPro" id="IPR009003">
    <property type="entry name" value="Peptidase_S1_PA"/>
</dbReference>
<sequence>MQFIIDVAGVILTAYLAFTNNLADRILTYFPADGEEVLEESENVSEASLRSLPSLFGSRGLPDILLRSVEYQRASAVTSVTENERPVTNPDEALVNIFCTFTSPTTIRTTTGTGFFVHSEGVILTNAHVAQYLLLGATDTLGEAECIVRQGTPAEPRYRADLLYIPPTWVQENASLITAAVPTGTGERDYALLYVTETVSGDPLPESFAALDVNTDLLPRTIKGESVVAAGYPATDLFKNGANSPLYSVVADTSISELYTFGSNYADVFSIRGSDVGAEGSSGGPVVDATGQVIGMIVTRGDDSTDGPGSLRAITLSHIHRTILEETGFSLERNLSGDIAYRSEIFTNTLAPFLTSLLSQEFN</sequence>
<dbReference type="InterPro" id="IPR043504">
    <property type="entry name" value="Peptidase_S1_PA_chymotrypsin"/>
</dbReference>
<proteinExistence type="predicted"/>
<evidence type="ECO:0000313" key="2">
    <source>
        <dbReference type="Proteomes" id="UP000177325"/>
    </source>
</evidence>
<name>A0A1F6FFK0_9BACT</name>
<dbReference type="STRING" id="1798525.A3G90_00905"/>
<organism evidence="1 2">
    <name type="scientific">Candidatus Kaiserbacteria bacterium RIFCSPLOWO2_12_FULL_45_26</name>
    <dbReference type="NCBI Taxonomy" id="1798525"/>
    <lineage>
        <taxon>Bacteria</taxon>
        <taxon>Candidatus Kaiseribacteriota</taxon>
    </lineage>
</organism>
<reference evidence="1 2" key="1">
    <citation type="journal article" date="2016" name="Nat. Commun.">
        <title>Thousands of microbial genomes shed light on interconnected biogeochemical processes in an aquifer system.</title>
        <authorList>
            <person name="Anantharaman K."/>
            <person name="Brown C.T."/>
            <person name="Hug L.A."/>
            <person name="Sharon I."/>
            <person name="Castelle C.J."/>
            <person name="Probst A.J."/>
            <person name="Thomas B.C."/>
            <person name="Singh A."/>
            <person name="Wilkins M.J."/>
            <person name="Karaoz U."/>
            <person name="Brodie E.L."/>
            <person name="Williams K.H."/>
            <person name="Hubbard S.S."/>
            <person name="Banfield J.F."/>
        </authorList>
    </citation>
    <scope>NUCLEOTIDE SEQUENCE [LARGE SCALE GENOMIC DNA]</scope>
</reference>
<dbReference type="PANTHER" id="PTHR43019:SF23">
    <property type="entry name" value="PROTEASE DO-LIKE 5, CHLOROPLASTIC"/>
    <property type="match status" value="1"/>
</dbReference>
<protein>
    <recommendedName>
        <fullName evidence="3">Serine protease</fullName>
    </recommendedName>
</protein>
<evidence type="ECO:0000313" key="1">
    <source>
        <dbReference type="EMBL" id="OGG84630.1"/>
    </source>
</evidence>
<dbReference type="EMBL" id="MFMM01000001">
    <property type="protein sequence ID" value="OGG84630.1"/>
    <property type="molecule type" value="Genomic_DNA"/>
</dbReference>
<evidence type="ECO:0008006" key="3">
    <source>
        <dbReference type="Google" id="ProtNLM"/>
    </source>
</evidence>
<dbReference type="Gene3D" id="2.40.10.10">
    <property type="entry name" value="Trypsin-like serine proteases"/>
    <property type="match status" value="2"/>
</dbReference>
<dbReference type="SUPFAM" id="SSF50494">
    <property type="entry name" value="Trypsin-like serine proteases"/>
    <property type="match status" value="1"/>
</dbReference>